<keyword evidence="12" id="KW-1185">Reference proteome</keyword>
<accession>A0A5K8AB55</accession>
<dbReference type="AlphaFoldDB" id="A0A5K8AB55"/>
<dbReference type="CDD" id="cd05403">
    <property type="entry name" value="NT_KNTase_like"/>
    <property type="match status" value="1"/>
</dbReference>
<proteinExistence type="inferred from homology"/>
<keyword evidence="7" id="KW-0067">ATP-binding</keyword>
<protein>
    <submittedName>
        <fullName evidence="11">Nucleotidyltransferase</fullName>
    </submittedName>
</protein>
<keyword evidence="4" id="KW-0548">Nucleotidyltransferase</keyword>
<evidence type="ECO:0000256" key="1">
    <source>
        <dbReference type="ARBA" id="ARBA00001946"/>
    </source>
</evidence>
<dbReference type="Gene3D" id="3.30.460.10">
    <property type="entry name" value="Beta Polymerase, domain 2"/>
    <property type="match status" value="1"/>
</dbReference>
<evidence type="ECO:0000256" key="5">
    <source>
        <dbReference type="ARBA" id="ARBA00022723"/>
    </source>
</evidence>
<keyword evidence="5" id="KW-0479">Metal-binding</keyword>
<dbReference type="InterPro" id="IPR052038">
    <property type="entry name" value="Type-VII_TA_antitoxin"/>
</dbReference>
<evidence type="ECO:0000259" key="10">
    <source>
        <dbReference type="Pfam" id="PF01909"/>
    </source>
</evidence>
<reference evidence="11 12" key="1">
    <citation type="submission" date="2019-11" db="EMBL/GenBank/DDBJ databases">
        <title>Comparative genomics of hydrocarbon-degrading Desulfosarcina strains.</title>
        <authorList>
            <person name="Watanabe M."/>
            <person name="Kojima H."/>
            <person name="Fukui M."/>
        </authorList>
    </citation>
    <scope>NUCLEOTIDE SEQUENCE [LARGE SCALE GENOMIC DNA]</scope>
    <source>
        <strain evidence="12">oXyS1</strain>
    </source>
</reference>
<comment type="cofactor">
    <cofactor evidence="1">
        <name>Mg(2+)</name>
        <dbReference type="ChEBI" id="CHEBI:18420"/>
    </cofactor>
</comment>
<evidence type="ECO:0000313" key="11">
    <source>
        <dbReference type="EMBL" id="BBO89827.1"/>
    </source>
</evidence>
<dbReference type="InterPro" id="IPR002934">
    <property type="entry name" value="Polymerase_NTP_transf_dom"/>
</dbReference>
<sequence>MKRQQIISILKKQPDLLRKYSIQHIYLFGSVARNEAIDTSDFDLLVEFIPDSRISLFQFSRLRHELGQLLNCDVDLVTPDALHKDLKADIKEEAIHAV</sequence>
<keyword evidence="2" id="KW-1277">Toxin-antitoxin system</keyword>
<evidence type="ECO:0000256" key="4">
    <source>
        <dbReference type="ARBA" id="ARBA00022695"/>
    </source>
</evidence>
<organism evidence="11 12">
    <name type="scientific">Desulfosarcina ovata subsp. ovata</name>
    <dbReference type="NCBI Taxonomy" id="2752305"/>
    <lineage>
        <taxon>Bacteria</taxon>
        <taxon>Pseudomonadati</taxon>
        <taxon>Thermodesulfobacteriota</taxon>
        <taxon>Desulfobacteria</taxon>
        <taxon>Desulfobacterales</taxon>
        <taxon>Desulfosarcinaceae</taxon>
        <taxon>Desulfosarcina</taxon>
    </lineage>
</organism>
<name>A0A5K8AB55_9BACT</name>
<evidence type="ECO:0000256" key="6">
    <source>
        <dbReference type="ARBA" id="ARBA00022741"/>
    </source>
</evidence>
<dbReference type="EMBL" id="AP021879">
    <property type="protein sequence ID" value="BBO89827.1"/>
    <property type="molecule type" value="Genomic_DNA"/>
</dbReference>
<dbReference type="GO" id="GO:0016779">
    <property type="term" value="F:nucleotidyltransferase activity"/>
    <property type="evidence" value="ECO:0007669"/>
    <property type="project" value="UniProtKB-KW"/>
</dbReference>
<dbReference type="PANTHER" id="PTHR33571">
    <property type="entry name" value="SSL8005 PROTEIN"/>
    <property type="match status" value="1"/>
</dbReference>
<dbReference type="RefSeq" id="WP_155310960.1">
    <property type="nucleotide sequence ID" value="NZ_AP021879.1"/>
</dbReference>
<evidence type="ECO:0000256" key="7">
    <source>
        <dbReference type="ARBA" id="ARBA00022840"/>
    </source>
</evidence>
<keyword evidence="3 11" id="KW-0808">Transferase</keyword>
<evidence type="ECO:0000256" key="2">
    <source>
        <dbReference type="ARBA" id="ARBA00022649"/>
    </source>
</evidence>
<gene>
    <name evidence="11" type="ORF">DSCOOX_30070</name>
</gene>
<dbReference type="InterPro" id="IPR043519">
    <property type="entry name" value="NT_sf"/>
</dbReference>
<evidence type="ECO:0000256" key="3">
    <source>
        <dbReference type="ARBA" id="ARBA00022679"/>
    </source>
</evidence>
<dbReference type="Pfam" id="PF01909">
    <property type="entry name" value="NTP_transf_2"/>
    <property type="match status" value="1"/>
</dbReference>
<keyword evidence="8" id="KW-0460">Magnesium</keyword>
<evidence type="ECO:0000256" key="8">
    <source>
        <dbReference type="ARBA" id="ARBA00022842"/>
    </source>
</evidence>
<dbReference type="PANTHER" id="PTHR33571:SF14">
    <property type="entry name" value="PROTEIN ADENYLYLTRANSFERASE MJ0435-RELATED"/>
    <property type="match status" value="1"/>
</dbReference>
<feature type="domain" description="Polymerase nucleotidyl transferase" evidence="10">
    <location>
        <begin position="16"/>
        <end position="95"/>
    </location>
</feature>
<dbReference type="Proteomes" id="UP000422108">
    <property type="component" value="Chromosome"/>
</dbReference>
<dbReference type="GO" id="GO:0005524">
    <property type="term" value="F:ATP binding"/>
    <property type="evidence" value="ECO:0007669"/>
    <property type="project" value="UniProtKB-KW"/>
</dbReference>
<evidence type="ECO:0000313" key="12">
    <source>
        <dbReference type="Proteomes" id="UP000422108"/>
    </source>
</evidence>
<keyword evidence="6" id="KW-0547">Nucleotide-binding</keyword>
<dbReference type="GO" id="GO:0046872">
    <property type="term" value="F:metal ion binding"/>
    <property type="evidence" value="ECO:0007669"/>
    <property type="project" value="UniProtKB-KW"/>
</dbReference>
<evidence type="ECO:0000256" key="9">
    <source>
        <dbReference type="ARBA" id="ARBA00038276"/>
    </source>
</evidence>
<comment type="similarity">
    <text evidence="9">Belongs to the MntA antitoxin family.</text>
</comment>
<dbReference type="SUPFAM" id="SSF81301">
    <property type="entry name" value="Nucleotidyltransferase"/>
    <property type="match status" value="1"/>
</dbReference>